<dbReference type="EMBL" id="KX664695">
    <property type="protein sequence ID" value="AQM50915.1"/>
    <property type="molecule type" value="Genomic_DNA"/>
</dbReference>
<reference evidence="1 2" key="1">
    <citation type="submission" date="2017-02" db="EMBL/GenBank/DDBJ databases">
        <title>Complete genome sequence of two Escherichia coli phages, vB_EcoM_ ESCO5 and vB_EcoM_ESCO13, which are related to phAPEC8.</title>
        <authorList>
            <person name="Trotereau A."/>
            <person name="Gonnet M."/>
            <person name="Viardot A."/>
            <person name="Lalmanach A.-C."/>
            <person name="Guabiraba R."/>
            <person name="Chanteloup N."/>
            <person name="Schouler C."/>
        </authorList>
    </citation>
    <scope>NUCLEOTIDE SEQUENCE [LARGE SCALE GENOMIC DNA]</scope>
</reference>
<sequence>MLNKIEEGCMAFLVDNPFPFMVKVHVGEYLGYDEWDCSINSEMHHYQPTILKTDQMARITVEDELIIELYERALHK</sequence>
<gene>
    <name evidence="1" type="ORF">ESCO5_00216</name>
</gene>
<evidence type="ECO:0000313" key="1">
    <source>
        <dbReference type="EMBL" id="AQM50915.1"/>
    </source>
</evidence>
<keyword evidence="2" id="KW-1185">Reference proteome</keyword>
<evidence type="ECO:0000313" key="2">
    <source>
        <dbReference type="Proteomes" id="UP000223130"/>
    </source>
</evidence>
<name>A0A1Q1N938_9CAUD</name>
<proteinExistence type="predicted"/>
<organism evidence="1 2">
    <name type="scientific">Escherichia phage ESCO5</name>
    <dbReference type="NCBI Taxonomy" id="1897495"/>
    <lineage>
        <taxon>Viruses</taxon>
        <taxon>Duplodnaviria</taxon>
        <taxon>Heunggongvirae</taxon>
        <taxon>Uroviricota</taxon>
        <taxon>Caudoviricetes</taxon>
        <taxon>Stephanstirmvirinae</taxon>
        <taxon>Phapecoctavirus</taxon>
        <taxon>Phapecoctavirus ESCO5</taxon>
        <taxon>Escherichia virus ESCO5</taxon>
    </lineage>
</organism>
<dbReference type="Proteomes" id="UP000223130">
    <property type="component" value="Segment"/>
</dbReference>
<accession>A0A1Q1N938</accession>
<protein>
    <submittedName>
        <fullName evidence="1">Uncharacterized protein</fullName>
    </submittedName>
</protein>